<name>A0ABT1NFN0_9FIRM</name>
<feature type="domain" description="EamA" evidence="13">
    <location>
        <begin position="52"/>
        <end position="120"/>
    </location>
</feature>
<keyword evidence="11 12" id="KW-0472">Membrane</keyword>
<keyword evidence="5" id="KW-0997">Cell inner membrane</keyword>
<feature type="transmembrane region" description="Helical" evidence="12">
    <location>
        <begin position="5"/>
        <end position="24"/>
    </location>
</feature>
<evidence type="ECO:0000256" key="11">
    <source>
        <dbReference type="ARBA" id="ARBA00023136"/>
    </source>
</evidence>
<keyword evidence="7 12" id="KW-0812">Transmembrane</keyword>
<sequence length="121" mass="13478">MNRNLIEILVSVFMGAIGQTVLKLGANKLDNLSLSFRTIFKDIIHILMVPEILVGLVLFGSSFLLWIKVLTKSDLSYAYPMVSLGYVLVALLSKFLFNEPFTVNKVIGVVMIISGVFILNR</sequence>
<evidence type="ECO:0000256" key="3">
    <source>
        <dbReference type="ARBA" id="ARBA00022475"/>
    </source>
</evidence>
<feature type="transmembrane region" description="Helical" evidence="12">
    <location>
        <begin position="77"/>
        <end position="97"/>
    </location>
</feature>
<evidence type="ECO:0000256" key="10">
    <source>
        <dbReference type="ARBA" id="ARBA00023098"/>
    </source>
</evidence>
<keyword evidence="15" id="KW-1185">Reference proteome</keyword>
<comment type="caution">
    <text evidence="14">The sequence shown here is derived from an EMBL/GenBank/DDBJ whole genome shotgun (WGS) entry which is preliminary data.</text>
</comment>
<dbReference type="PANTHER" id="PTHR30561:SF9">
    <property type="entry name" value="4-AMINO-4-DEOXY-L-ARABINOSE-PHOSPHOUNDECAPRENOL FLIPPASE SUBUNIT ARNF-RELATED"/>
    <property type="match status" value="1"/>
</dbReference>
<dbReference type="PANTHER" id="PTHR30561">
    <property type="entry name" value="SMR FAMILY PROTON-DEPENDENT DRUG EFFLUX TRANSPORTER SUGE"/>
    <property type="match status" value="1"/>
</dbReference>
<keyword evidence="3" id="KW-1003">Cell membrane</keyword>
<evidence type="ECO:0000256" key="7">
    <source>
        <dbReference type="ARBA" id="ARBA00022692"/>
    </source>
</evidence>
<evidence type="ECO:0000256" key="5">
    <source>
        <dbReference type="ARBA" id="ARBA00022519"/>
    </source>
</evidence>
<dbReference type="Proteomes" id="UP001651880">
    <property type="component" value="Unassembled WGS sequence"/>
</dbReference>
<feature type="transmembrane region" description="Helical" evidence="12">
    <location>
        <begin position="44"/>
        <end position="65"/>
    </location>
</feature>
<dbReference type="Gene3D" id="1.10.3730.20">
    <property type="match status" value="1"/>
</dbReference>
<evidence type="ECO:0000256" key="4">
    <source>
        <dbReference type="ARBA" id="ARBA00022516"/>
    </source>
</evidence>
<dbReference type="InterPro" id="IPR000390">
    <property type="entry name" value="Small_drug/metabolite_transptr"/>
</dbReference>
<evidence type="ECO:0000256" key="1">
    <source>
        <dbReference type="ARBA" id="ARBA00004651"/>
    </source>
</evidence>
<reference evidence="14 15" key="1">
    <citation type="submission" date="2021-10" db="EMBL/GenBank/DDBJ databases">
        <title>Lutispora strain m25 sp. nov., a thermophilic, non-spore-forming bacterium isolated from a lab-scale methanogenic bioreactor digesting anaerobic sludge.</title>
        <authorList>
            <person name="El Houari A."/>
            <person name="Mcdonald J."/>
        </authorList>
    </citation>
    <scope>NUCLEOTIDE SEQUENCE [LARGE SCALE GENOMIC DNA]</scope>
    <source>
        <strain evidence="15">m25</strain>
    </source>
</reference>
<protein>
    <submittedName>
        <fullName evidence="14">EamA family transporter</fullName>
    </submittedName>
</protein>
<dbReference type="SUPFAM" id="SSF103481">
    <property type="entry name" value="Multidrug resistance efflux transporter EmrE"/>
    <property type="match status" value="1"/>
</dbReference>
<keyword evidence="10" id="KW-0443">Lipid metabolism</keyword>
<feature type="transmembrane region" description="Helical" evidence="12">
    <location>
        <begin position="103"/>
        <end position="120"/>
    </location>
</feature>
<organism evidence="14 15">
    <name type="scientific">Lutispora saccharofermentans</name>
    <dbReference type="NCBI Taxonomy" id="3024236"/>
    <lineage>
        <taxon>Bacteria</taxon>
        <taxon>Bacillati</taxon>
        <taxon>Bacillota</taxon>
        <taxon>Clostridia</taxon>
        <taxon>Lutisporales</taxon>
        <taxon>Lutisporaceae</taxon>
        <taxon>Lutispora</taxon>
    </lineage>
</organism>
<evidence type="ECO:0000256" key="2">
    <source>
        <dbReference type="ARBA" id="ARBA00007362"/>
    </source>
</evidence>
<keyword evidence="4" id="KW-0444">Lipid biosynthesis</keyword>
<proteinExistence type="inferred from homology"/>
<evidence type="ECO:0000256" key="8">
    <source>
        <dbReference type="ARBA" id="ARBA00022985"/>
    </source>
</evidence>
<keyword evidence="6" id="KW-0441">Lipid A biosynthesis</keyword>
<dbReference type="InterPro" id="IPR000620">
    <property type="entry name" value="EamA_dom"/>
</dbReference>
<dbReference type="InterPro" id="IPR037185">
    <property type="entry name" value="EmrE-like"/>
</dbReference>
<evidence type="ECO:0000313" key="14">
    <source>
        <dbReference type="EMBL" id="MCQ1528963.1"/>
    </source>
</evidence>
<comment type="subcellular location">
    <subcellularLocation>
        <location evidence="1">Cell membrane</location>
        <topology evidence="1">Multi-pass membrane protein</topology>
    </subcellularLocation>
</comment>
<dbReference type="EMBL" id="JAJEKE010000003">
    <property type="protein sequence ID" value="MCQ1528963.1"/>
    <property type="molecule type" value="Genomic_DNA"/>
</dbReference>
<gene>
    <name evidence="14" type="ORF">LJD61_05300</name>
</gene>
<dbReference type="Pfam" id="PF00892">
    <property type="entry name" value="EamA"/>
    <property type="match status" value="1"/>
</dbReference>
<keyword evidence="8" id="KW-0448">Lipopolysaccharide biosynthesis</keyword>
<evidence type="ECO:0000256" key="12">
    <source>
        <dbReference type="SAM" id="Phobius"/>
    </source>
</evidence>
<evidence type="ECO:0000256" key="9">
    <source>
        <dbReference type="ARBA" id="ARBA00022989"/>
    </source>
</evidence>
<evidence type="ECO:0000256" key="6">
    <source>
        <dbReference type="ARBA" id="ARBA00022556"/>
    </source>
</evidence>
<comment type="similarity">
    <text evidence="2">Belongs to the EamA transporter family.</text>
</comment>
<evidence type="ECO:0000259" key="13">
    <source>
        <dbReference type="Pfam" id="PF00892"/>
    </source>
</evidence>
<accession>A0ABT1NFN0</accession>
<keyword evidence="9 12" id="KW-1133">Transmembrane helix</keyword>
<evidence type="ECO:0000313" key="15">
    <source>
        <dbReference type="Proteomes" id="UP001651880"/>
    </source>
</evidence>
<dbReference type="RefSeq" id="WP_255226486.1">
    <property type="nucleotide sequence ID" value="NZ_JAJEKE010000003.1"/>
</dbReference>